<feature type="compositionally biased region" description="Polar residues" evidence="1">
    <location>
        <begin position="134"/>
        <end position="144"/>
    </location>
</feature>
<name>A0A812ERI7_ACAPH</name>
<feature type="compositionally biased region" description="Basic and acidic residues" evidence="1">
    <location>
        <begin position="305"/>
        <end position="315"/>
    </location>
</feature>
<sequence length="587" mass="66139">MENNSSVTYKEDIPKTDLCSNTHKNQHNSANGHSIQTPPYNACVNQENVKNGSQSNLYGGYYADCFKSNNAVDTTPQNNFYRTFSETCRTPTNPSIEPTFYDSYTVPFSIAVTHPSSQSSPQGHHHQRSPPTPLNTARQRNQFPRQKLASRRTSFQDSNPDSQNQRYVMLREITPEIYHNTKQFEKTFHLPNVCPQATKKAANEQPAGTTAKSKHRSAPHRLANTHKKSTVGHGRKTETASQTLISGQDVLLSSYVIDDDGLASEMEGASLKKRGRPFKKISSRLLKCASKSFRDAGKSRTKKSPKWDKQPSEKATLKTKSDALADDMYLWADDFSLEEINNVERSPSSLFLRSKSRHFFENARGTPCIMYLNSWDALYYVPQLVGRPVLCILARGTPCIMYLSSWDALHYVPQLVGRPALCTLARGTPCIMYLSSWDALHYVPQLVGRPALCTSARGTPCIMYLSSWDAMHYLPQLLGRPALCTSTRGTPCIMYLSSWDAMHYVPQLVGRPALCTLARGTPCIMYLSSWDALHYVPQLVGRPVLYTRSTEKISRRLLWDALHSVSQLLRRTALCTTARETHCIMYQ</sequence>
<accession>A0A812ERI7</accession>
<reference evidence="2" key="1">
    <citation type="submission" date="2021-01" db="EMBL/GenBank/DDBJ databases">
        <authorList>
            <person name="Li R."/>
            <person name="Bekaert M."/>
        </authorList>
    </citation>
    <scope>NUCLEOTIDE SEQUENCE</scope>
    <source>
        <strain evidence="2">Farmed</strain>
    </source>
</reference>
<feature type="region of interest" description="Disordered" evidence="1">
    <location>
        <begin position="113"/>
        <end position="165"/>
    </location>
</feature>
<keyword evidence="3" id="KW-1185">Reference proteome</keyword>
<feature type="compositionally biased region" description="Basic residues" evidence="1">
    <location>
        <begin position="212"/>
        <end position="234"/>
    </location>
</feature>
<evidence type="ECO:0000313" key="3">
    <source>
        <dbReference type="Proteomes" id="UP000597762"/>
    </source>
</evidence>
<feature type="compositionally biased region" description="Polar residues" evidence="1">
    <location>
        <begin position="151"/>
        <end position="165"/>
    </location>
</feature>
<evidence type="ECO:0000313" key="2">
    <source>
        <dbReference type="EMBL" id="CAE1329170.1"/>
    </source>
</evidence>
<dbReference type="AlphaFoldDB" id="A0A812ERI7"/>
<evidence type="ECO:0000256" key="1">
    <source>
        <dbReference type="SAM" id="MobiDB-lite"/>
    </source>
</evidence>
<dbReference type="EMBL" id="CAHIKZ030005548">
    <property type="protein sequence ID" value="CAE1329170.1"/>
    <property type="molecule type" value="Genomic_DNA"/>
</dbReference>
<feature type="region of interest" description="Disordered" evidence="1">
    <location>
        <begin position="292"/>
        <end position="315"/>
    </location>
</feature>
<proteinExistence type="predicted"/>
<dbReference type="Proteomes" id="UP000597762">
    <property type="component" value="Unassembled WGS sequence"/>
</dbReference>
<organism evidence="2 3">
    <name type="scientific">Acanthosepion pharaonis</name>
    <name type="common">Pharaoh cuttlefish</name>
    <name type="synonym">Sepia pharaonis</name>
    <dbReference type="NCBI Taxonomy" id="158019"/>
    <lineage>
        <taxon>Eukaryota</taxon>
        <taxon>Metazoa</taxon>
        <taxon>Spiralia</taxon>
        <taxon>Lophotrochozoa</taxon>
        <taxon>Mollusca</taxon>
        <taxon>Cephalopoda</taxon>
        <taxon>Coleoidea</taxon>
        <taxon>Decapodiformes</taxon>
        <taxon>Sepiida</taxon>
        <taxon>Sepiina</taxon>
        <taxon>Sepiidae</taxon>
        <taxon>Acanthosepion</taxon>
    </lineage>
</organism>
<protein>
    <submittedName>
        <fullName evidence="2">Uncharacterized protein</fullName>
    </submittedName>
</protein>
<feature type="region of interest" description="Disordered" evidence="1">
    <location>
        <begin position="199"/>
        <end position="238"/>
    </location>
</feature>
<gene>
    <name evidence="2" type="ORF">SPHA_78703</name>
</gene>
<comment type="caution">
    <text evidence="2">The sequence shown here is derived from an EMBL/GenBank/DDBJ whole genome shotgun (WGS) entry which is preliminary data.</text>
</comment>